<sequence>MFFLMIKNLSRKYILTFLIIISCYIIKCNAVSKQTNSNLDTVKRDIKILTAVIFIAILVIFIFMWFTRIRKTELLKVHNMEMYNVVNTIHSDTSTARLESLTSSCRSSFSFRNSFNSMILNNMIRPTRPTTTNNTNNAQGSSSRAATTSENLFIDGQNQRSLAGFITIPITSVTSSRRNHQSRNLSRNDSSHLDSYLNENSQDILEIEPPPIYKP</sequence>
<feature type="compositionally biased region" description="Low complexity" evidence="1">
    <location>
        <begin position="125"/>
        <end position="137"/>
    </location>
</feature>
<dbReference type="OrthoDB" id="2393628at2759"/>
<evidence type="ECO:0000313" key="4">
    <source>
        <dbReference type="Proteomes" id="UP000615446"/>
    </source>
</evidence>
<keyword evidence="2" id="KW-0812">Transmembrane</keyword>
<comment type="caution">
    <text evidence="3">The sequence shown here is derived from an EMBL/GenBank/DDBJ whole genome shotgun (WGS) entry which is preliminary data.</text>
</comment>
<protein>
    <submittedName>
        <fullName evidence="3">Uncharacterized protein</fullName>
    </submittedName>
</protein>
<keyword evidence="2" id="KW-1133">Transmembrane helix</keyword>
<organism evidence="3 4">
    <name type="scientific">Rhizophagus clarus</name>
    <dbReference type="NCBI Taxonomy" id="94130"/>
    <lineage>
        <taxon>Eukaryota</taxon>
        <taxon>Fungi</taxon>
        <taxon>Fungi incertae sedis</taxon>
        <taxon>Mucoromycota</taxon>
        <taxon>Glomeromycotina</taxon>
        <taxon>Glomeromycetes</taxon>
        <taxon>Glomerales</taxon>
        <taxon>Glomeraceae</taxon>
        <taxon>Rhizophagus</taxon>
    </lineage>
</organism>
<name>A0A8H3QHX7_9GLOM</name>
<dbReference type="Proteomes" id="UP000615446">
    <property type="component" value="Unassembled WGS sequence"/>
</dbReference>
<feature type="region of interest" description="Disordered" evidence="1">
    <location>
        <begin position="174"/>
        <end position="215"/>
    </location>
</feature>
<reference evidence="3" key="1">
    <citation type="submission" date="2019-10" db="EMBL/GenBank/DDBJ databases">
        <title>Conservation and host-specific expression of non-tandemly repeated heterogenous ribosome RNA gene in arbuscular mycorrhizal fungi.</title>
        <authorList>
            <person name="Maeda T."/>
            <person name="Kobayashi Y."/>
            <person name="Nakagawa T."/>
            <person name="Ezawa T."/>
            <person name="Yamaguchi K."/>
            <person name="Bino T."/>
            <person name="Nishimoto Y."/>
            <person name="Shigenobu S."/>
            <person name="Kawaguchi M."/>
        </authorList>
    </citation>
    <scope>NUCLEOTIDE SEQUENCE</scope>
    <source>
        <strain evidence="3">HR1</strain>
    </source>
</reference>
<accession>A0A8H3QHX7</accession>
<gene>
    <name evidence="3" type="ORF">RCL2_000474900</name>
</gene>
<feature type="transmembrane region" description="Helical" evidence="2">
    <location>
        <begin position="46"/>
        <end position="66"/>
    </location>
</feature>
<dbReference type="EMBL" id="BLAL01000030">
    <property type="protein sequence ID" value="GES77374.1"/>
    <property type="molecule type" value="Genomic_DNA"/>
</dbReference>
<evidence type="ECO:0000256" key="1">
    <source>
        <dbReference type="SAM" id="MobiDB-lite"/>
    </source>
</evidence>
<feature type="compositionally biased region" description="Polar residues" evidence="1">
    <location>
        <begin position="174"/>
        <end position="188"/>
    </location>
</feature>
<dbReference type="PROSITE" id="PS51257">
    <property type="entry name" value="PROKAR_LIPOPROTEIN"/>
    <property type="match status" value="1"/>
</dbReference>
<keyword evidence="2" id="KW-0472">Membrane</keyword>
<evidence type="ECO:0000313" key="3">
    <source>
        <dbReference type="EMBL" id="GES77374.1"/>
    </source>
</evidence>
<dbReference type="AlphaFoldDB" id="A0A8H3QHX7"/>
<proteinExistence type="predicted"/>
<evidence type="ECO:0000256" key="2">
    <source>
        <dbReference type="SAM" id="Phobius"/>
    </source>
</evidence>
<feature type="region of interest" description="Disordered" evidence="1">
    <location>
        <begin position="125"/>
        <end position="146"/>
    </location>
</feature>